<dbReference type="EMBL" id="QNRH01000013">
    <property type="protein sequence ID" value="RBO90463.1"/>
    <property type="molecule type" value="Genomic_DNA"/>
</dbReference>
<name>A0A366DK61_9HYPH</name>
<gene>
    <name evidence="1" type="ORF">DFR47_11324</name>
</gene>
<dbReference type="GO" id="GO:0003676">
    <property type="term" value="F:nucleic acid binding"/>
    <property type="evidence" value="ECO:0007669"/>
    <property type="project" value="InterPro"/>
</dbReference>
<protein>
    <submittedName>
        <fullName evidence="1">Uncharacterized protein</fullName>
    </submittedName>
</protein>
<dbReference type="SUPFAM" id="SSF53335">
    <property type="entry name" value="S-adenosyl-L-methionine-dependent methyltransferases"/>
    <property type="match status" value="1"/>
</dbReference>
<organism evidence="1 2">
    <name type="scientific">Pseudochrobactrum asaccharolyticum</name>
    <dbReference type="NCBI Taxonomy" id="354351"/>
    <lineage>
        <taxon>Bacteria</taxon>
        <taxon>Pseudomonadati</taxon>
        <taxon>Pseudomonadota</taxon>
        <taxon>Alphaproteobacteria</taxon>
        <taxon>Hyphomicrobiales</taxon>
        <taxon>Brucellaceae</taxon>
        <taxon>Pseudochrobactrum</taxon>
    </lineage>
</organism>
<evidence type="ECO:0000313" key="2">
    <source>
        <dbReference type="Proteomes" id="UP000252893"/>
    </source>
</evidence>
<sequence length="189" mass="21604">MTVTYSNYELKKNELYETEAWATKTLLKHFPVSGVKVWECAAGNHKMADVLRAAGADVFTSDIATYKREHDGIFDFLSDRYDYEIFDAVITNPPYGKQNKTAVKFAELALARCSGHVAMLLTAKFDSGKTRRHLLRDNPRFLAKITLLDRISWEDNGKTGTEDHAWYLWGPRPLFRSPSLQFYEGKADV</sequence>
<dbReference type="OrthoDB" id="1079385at2"/>
<dbReference type="Proteomes" id="UP000252893">
    <property type="component" value="Unassembled WGS sequence"/>
</dbReference>
<dbReference type="GO" id="GO:0008168">
    <property type="term" value="F:methyltransferase activity"/>
    <property type="evidence" value="ECO:0007669"/>
    <property type="project" value="InterPro"/>
</dbReference>
<dbReference type="PROSITE" id="PS00092">
    <property type="entry name" value="N6_MTASE"/>
    <property type="match status" value="1"/>
</dbReference>
<reference evidence="1 2" key="1">
    <citation type="submission" date="2018-06" db="EMBL/GenBank/DDBJ databases">
        <title>Genomic Encyclopedia of Type Strains, Phase IV (KMG-IV): sequencing the most valuable type-strain genomes for metagenomic binning, comparative biology and taxonomic classification.</title>
        <authorList>
            <person name="Goeker M."/>
        </authorList>
    </citation>
    <scope>NUCLEOTIDE SEQUENCE [LARGE SCALE GENOMIC DNA]</scope>
    <source>
        <strain evidence="1 2">DSM 25619</strain>
    </source>
</reference>
<proteinExistence type="predicted"/>
<comment type="caution">
    <text evidence="1">The sequence shown here is derived from an EMBL/GenBank/DDBJ whole genome shotgun (WGS) entry which is preliminary data.</text>
</comment>
<evidence type="ECO:0000313" key="1">
    <source>
        <dbReference type="EMBL" id="RBO90463.1"/>
    </source>
</evidence>
<dbReference type="InterPro" id="IPR029063">
    <property type="entry name" value="SAM-dependent_MTases_sf"/>
</dbReference>
<dbReference type="InterPro" id="IPR002052">
    <property type="entry name" value="DNA_methylase_N6_adenine_CS"/>
</dbReference>
<dbReference type="RefSeq" id="WP_113946218.1">
    <property type="nucleotide sequence ID" value="NZ_JBHEEG010000005.1"/>
</dbReference>
<dbReference type="Gene3D" id="3.40.50.150">
    <property type="entry name" value="Vaccinia Virus protein VP39"/>
    <property type="match status" value="1"/>
</dbReference>
<keyword evidence="2" id="KW-1185">Reference proteome</keyword>
<dbReference type="GO" id="GO:0032259">
    <property type="term" value="P:methylation"/>
    <property type="evidence" value="ECO:0007669"/>
    <property type="project" value="InterPro"/>
</dbReference>
<dbReference type="AlphaFoldDB" id="A0A366DK61"/>
<accession>A0A366DK61</accession>